<proteinExistence type="inferred from homology"/>
<dbReference type="NCBIfam" id="NF011262">
    <property type="entry name" value="PRK14668.1"/>
    <property type="match status" value="1"/>
</dbReference>
<name>V4GWK1_9EURY</name>
<dbReference type="PROSITE" id="PS50164">
    <property type="entry name" value="GIY_YIG"/>
    <property type="match status" value="1"/>
</dbReference>
<keyword evidence="2 7" id="KW-0227">DNA damage</keyword>
<dbReference type="CDD" id="cd10434">
    <property type="entry name" value="GIY-YIG_UvrC_Cho"/>
    <property type="match status" value="1"/>
</dbReference>
<dbReference type="Pfam" id="PF08459">
    <property type="entry name" value="UvrC_RNaseH_dom"/>
    <property type="match status" value="1"/>
</dbReference>
<dbReference type="InterPro" id="IPR050066">
    <property type="entry name" value="UvrABC_protein_C"/>
</dbReference>
<dbReference type="PANTHER" id="PTHR30562">
    <property type="entry name" value="UVRC/OXIDOREDUCTASE"/>
    <property type="match status" value="1"/>
</dbReference>
<keyword evidence="5 7" id="KW-0234">DNA repair</keyword>
<dbReference type="SUPFAM" id="SSF47781">
    <property type="entry name" value="RuvA domain 2-like"/>
    <property type="match status" value="1"/>
</dbReference>
<evidence type="ECO:0000259" key="11">
    <source>
        <dbReference type="PROSITE" id="PS50165"/>
    </source>
</evidence>
<dbReference type="InterPro" id="IPR047296">
    <property type="entry name" value="GIY-YIG_UvrC_Cho"/>
</dbReference>
<dbReference type="SMART" id="SM00465">
    <property type="entry name" value="GIYc"/>
    <property type="match status" value="1"/>
</dbReference>
<keyword evidence="4 7" id="KW-0267">Excision nuclease</keyword>
<comment type="subcellular location">
    <subcellularLocation>
        <location evidence="7">Cytoplasm</location>
    </subcellularLocation>
</comment>
<dbReference type="InterPro" id="IPR038476">
    <property type="entry name" value="UvrC_RNase_H_dom_sf"/>
</dbReference>
<evidence type="ECO:0000256" key="3">
    <source>
        <dbReference type="ARBA" id="ARBA00022769"/>
    </source>
</evidence>
<feature type="compositionally biased region" description="Acidic residues" evidence="8">
    <location>
        <begin position="291"/>
        <end position="302"/>
    </location>
</feature>
<comment type="similarity">
    <text evidence="7">Belongs to the UvrC family.</text>
</comment>
<dbReference type="SUPFAM" id="SSF82771">
    <property type="entry name" value="GIY-YIG endonuclease"/>
    <property type="match status" value="1"/>
</dbReference>
<keyword evidence="6 7" id="KW-0742">SOS response</keyword>
<dbReference type="GO" id="GO:0009380">
    <property type="term" value="C:excinuclease repair complex"/>
    <property type="evidence" value="ECO:0007669"/>
    <property type="project" value="InterPro"/>
</dbReference>
<dbReference type="FunFam" id="3.40.1440.10:FF:000001">
    <property type="entry name" value="UvrABC system protein C"/>
    <property type="match status" value="1"/>
</dbReference>
<organism evidence="12 13">
    <name type="scientific">Candidatus Halobonum tyrrellensis G22</name>
    <dbReference type="NCBI Taxonomy" id="1324957"/>
    <lineage>
        <taxon>Archaea</taxon>
        <taxon>Methanobacteriati</taxon>
        <taxon>Methanobacteriota</taxon>
        <taxon>Stenosarchaea group</taxon>
        <taxon>Halobacteria</taxon>
        <taxon>Halobacteriales</taxon>
        <taxon>Haloferacaceae</taxon>
        <taxon>Candidatus Halobonum</taxon>
    </lineage>
</organism>
<evidence type="ECO:0000256" key="5">
    <source>
        <dbReference type="ARBA" id="ARBA00023204"/>
    </source>
</evidence>
<feature type="region of interest" description="Disordered" evidence="8">
    <location>
        <begin position="274"/>
        <end position="317"/>
    </location>
</feature>
<dbReference type="GO" id="GO:0009381">
    <property type="term" value="F:excinuclease ABC activity"/>
    <property type="evidence" value="ECO:0007669"/>
    <property type="project" value="UniProtKB-UniRule"/>
</dbReference>
<gene>
    <name evidence="7 12" type="primary">uvrC</name>
    <name evidence="12" type="ORF">K933_03255</name>
</gene>
<dbReference type="PROSITE" id="PS50151">
    <property type="entry name" value="UVR"/>
    <property type="match status" value="1"/>
</dbReference>
<evidence type="ECO:0000259" key="10">
    <source>
        <dbReference type="PROSITE" id="PS50164"/>
    </source>
</evidence>
<dbReference type="GO" id="GO:0006289">
    <property type="term" value="P:nucleotide-excision repair"/>
    <property type="evidence" value="ECO:0007669"/>
    <property type="project" value="UniProtKB-UniRule"/>
</dbReference>
<feature type="compositionally biased region" description="Low complexity" evidence="8">
    <location>
        <begin position="303"/>
        <end position="317"/>
    </location>
</feature>
<evidence type="ECO:0000256" key="8">
    <source>
        <dbReference type="SAM" id="MobiDB-lite"/>
    </source>
</evidence>
<dbReference type="Gene3D" id="4.10.860.10">
    <property type="entry name" value="UVR domain"/>
    <property type="match status" value="1"/>
</dbReference>
<dbReference type="Pfam" id="PF14520">
    <property type="entry name" value="HHH_5"/>
    <property type="match status" value="1"/>
</dbReference>
<evidence type="ECO:0000256" key="7">
    <source>
        <dbReference type="HAMAP-Rule" id="MF_00203"/>
    </source>
</evidence>
<dbReference type="Pfam" id="PF02151">
    <property type="entry name" value="UVR"/>
    <property type="match status" value="1"/>
</dbReference>
<dbReference type="Proteomes" id="UP000017840">
    <property type="component" value="Unassembled WGS sequence"/>
</dbReference>
<dbReference type="Gene3D" id="3.40.1440.10">
    <property type="entry name" value="GIY-YIG endonuclease"/>
    <property type="match status" value="1"/>
</dbReference>
<dbReference type="InterPro" id="IPR004791">
    <property type="entry name" value="UvrC"/>
</dbReference>
<dbReference type="Pfam" id="PF22920">
    <property type="entry name" value="UvrC_RNaseH"/>
    <property type="match status" value="1"/>
</dbReference>
<dbReference type="InterPro" id="IPR000305">
    <property type="entry name" value="GIY-YIG_endonuc"/>
</dbReference>
<reference evidence="12 13" key="1">
    <citation type="journal article" date="2013" name="Genome Announc.">
        <title>Draft Genome Sequence of 'Candidatus Halobonum tyrrellensis' Strain G22, Isolated from the Hypersaline Waters of Lake Tyrrell, Australia.</title>
        <authorList>
            <person name="Ugalde J.A."/>
            <person name="Narasingarao P."/>
            <person name="Kuo S."/>
            <person name="Podell S."/>
            <person name="Allen E.E."/>
        </authorList>
    </citation>
    <scope>NUCLEOTIDE SEQUENCE [LARGE SCALE GENOMIC DNA]</scope>
    <source>
        <strain evidence="12 13">G22</strain>
    </source>
</reference>
<comment type="caution">
    <text evidence="12">The sequence shown here is derived from an EMBL/GenBank/DDBJ whole genome shotgun (WGS) entry which is preliminary data.</text>
</comment>
<dbReference type="InterPro" id="IPR003583">
    <property type="entry name" value="Hlx-hairpin-Hlx_DNA-bd_motif"/>
</dbReference>
<dbReference type="GO" id="GO:0003677">
    <property type="term" value="F:DNA binding"/>
    <property type="evidence" value="ECO:0007669"/>
    <property type="project" value="UniProtKB-UniRule"/>
</dbReference>
<dbReference type="GO" id="GO:0009432">
    <property type="term" value="P:SOS response"/>
    <property type="evidence" value="ECO:0007669"/>
    <property type="project" value="UniProtKB-UniRule"/>
</dbReference>
<evidence type="ECO:0000256" key="2">
    <source>
        <dbReference type="ARBA" id="ARBA00022763"/>
    </source>
</evidence>
<dbReference type="InterPro" id="IPR001162">
    <property type="entry name" value="UvrC_RNase_H_dom"/>
</dbReference>
<evidence type="ECO:0000256" key="4">
    <source>
        <dbReference type="ARBA" id="ARBA00022881"/>
    </source>
</evidence>
<dbReference type="InterPro" id="IPR035901">
    <property type="entry name" value="GIY-YIG_endonuc_sf"/>
</dbReference>
<dbReference type="AlphaFoldDB" id="V4GWK1"/>
<dbReference type="EMBL" id="ASGZ01000008">
    <property type="protein sequence ID" value="ESP89541.1"/>
    <property type="molecule type" value="Genomic_DNA"/>
</dbReference>
<keyword evidence="13" id="KW-1185">Reference proteome</keyword>
<dbReference type="eggNOG" id="arCOG04753">
    <property type="taxonomic scope" value="Archaea"/>
</dbReference>
<dbReference type="FunFam" id="3.30.420.340:FF:000004">
    <property type="entry name" value="UvrABC system protein C"/>
    <property type="match status" value="1"/>
</dbReference>
<dbReference type="PATRIC" id="fig|1324957.4.peg.661"/>
<keyword evidence="1 7" id="KW-0963">Cytoplasm</keyword>
<evidence type="ECO:0000256" key="1">
    <source>
        <dbReference type="ARBA" id="ARBA00022490"/>
    </source>
</evidence>
<dbReference type="STRING" id="1324957.K933_03255"/>
<dbReference type="SMART" id="SM00278">
    <property type="entry name" value="HhH1"/>
    <property type="match status" value="2"/>
</dbReference>
<comment type="subunit">
    <text evidence="7">Interacts with UvrB in an incision complex.</text>
</comment>
<dbReference type="InterPro" id="IPR001943">
    <property type="entry name" value="UVR_dom"/>
</dbReference>
<evidence type="ECO:0000313" key="12">
    <source>
        <dbReference type="EMBL" id="ESP89541.1"/>
    </source>
</evidence>
<feature type="domain" description="UvrC family homology region profile" evidence="11">
    <location>
        <begin position="322"/>
        <end position="500"/>
    </location>
</feature>
<evidence type="ECO:0000259" key="9">
    <source>
        <dbReference type="PROSITE" id="PS50151"/>
    </source>
</evidence>
<dbReference type="Gene3D" id="3.30.420.340">
    <property type="entry name" value="UvrC, RNAse H endonuclease domain"/>
    <property type="match status" value="1"/>
</dbReference>
<evidence type="ECO:0000256" key="6">
    <source>
        <dbReference type="ARBA" id="ARBA00023236"/>
    </source>
</evidence>
<dbReference type="GO" id="GO:0005737">
    <property type="term" value="C:cytoplasm"/>
    <property type="evidence" value="ECO:0007669"/>
    <property type="project" value="UniProtKB-SubCell"/>
</dbReference>
<feature type="domain" description="UVR" evidence="9">
    <location>
        <begin position="198"/>
        <end position="233"/>
    </location>
</feature>
<accession>V4GWK1</accession>
<comment type="function">
    <text evidence="7">The UvrABC repair system catalyzes the recognition and processing of DNA lesions. UvrC both incises the 5' and 3' sides of the lesion. The N-terminal half is responsible for the 3' incision and the C-terminal half is responsible for the 5' incision.</text>
</comment>
<dbReference type="OrthoDB" id="121419at2157"/>
<evidence type="ECO:0000313" key="13">
    <source>
        <dbReference type="Proteomes" id="UP000017840"/>
    </source>
</evidence>
<dbReference type="InterPro" id="IPR036876">
    <property type="entry name" value="UVR_dom_sf"/>
</dbReference>
<dbReference type="Gene3D" id="1.10.150.20">
    <property type="entry name" value="5' to 3' exonuclease, C-terminal subdomain"/>
    <property type="match status" value="1"/>
</dbReference>
<dbReference type="RefSeq" id="WP_023393242.1">
    <property type="nucleotide sequence ID" value="NZ_ASGZ01000008.1"/>
</dbReference>
<dbReference type="PROSITE" id="PS50165">
    <property type="entry name" value="UVRC"/>
    <property type="match status" value="1"/>
</dbReference>
<dbReference type="SUPFAM" id="SSF46600">
    <property type="entry name" value="C-terminal UvrC-binding domain of UvrB"/>
    <property type="match status" value="1"/>
</dbReference>
<sequence>MDASDVRERAADLPREPGVYLFHRGEAVLYVGKAVDLRARVPSYADPRSGRVARMVRRADRLEFAVTDTETQALLLEANLIKRHRPRFNVRLKDDKSYPLVQLTDHPVPRIEVTRDPEEGATVFGPYTDKGRVETVVKALRETYGLRGCSDHKYTGRERPCLDYEMGLCSAPCTGEISEEAYREDVASVVRFFEGETGALADPLERAMETAAQAEEFERAANLRDRLEAVESFHGAGEEAVDARTDERATDVLGAAVEGESAVVARLHSERGQLVDRSRHTLDAPAAGDGVEAEPTDADDGPTDASGGSDAGAAADGDVTGSRVAEVLGAFLVQYYAERELPDAVVLPERPTDEDVLDWLAAEGVDVRVPGAGREAKLVDLALKNARRGPTREDATAALGDALSGVLDGARPERVEGFDVSHGQGKQVVGSDVTFVDGAAEKADYRRKKLTDRNDDYANMRELVRWRAERAVEGRDERPDPDLLLIDGGEGQLGAARDALAETGWDVPVVALAKEEELVVTPDGVCDWPSDAPHLHLLQRVRDEAHRFAVQYHQTLRDDVSTVLDDVPGIGPETRRRLLRRFGSVENVRAASRADLTDVSGVGDATARTIAERL</sequence>
<dbReference type="InterPro" id="IPR010994">
    <property type="entry name" value="RuvA_2-like"/>
</dbReference>
<dbReference type="PANTHER" id="PTHR30562:SF1">
    <property type="entry name" value="UVRABC SYSTEM PROTEIN C"/>
    <property type="match status" value="1"/>
</dbReference>
<keyword evidence="3 7" id="KW-0228">DNA excision</keyword>
<protein>
    <recommendedName>
        <fullName evidence="7">UvrABC system protein C</fullName>
        <shortName evidence="7">Protein UvrC</shortName>
    </recommendedName>
    <alternativeName>
        <fullName evidence="7">Excinuclease ABC subunit C</fullName>
    </alternativeName>
</protein>
<feature type="domain" description="GIY-YIG" evidence="10">
    <location>
        <begin position="15"/>
        <end position="90"/>
    </location>
</feature>
<dbReference type="HAMAP" id="MF_00203">
    <property type="entry name" value="UvrC"/>
    <property type="match status" value="1"/>
</dbReference>